<feature type="region of interest" description="Disordered" evidence="1">
    <location>
        <begin position="85"/>
        <end position="109"/>
    </location>
</feature>
<feature type="transmembrane region" description="Helical" evidence="2">
    <location>
        <begin position="118"/>
        <end position="140"/>
    </location>
</feature>
<name>A0ABS2IM44_9ACTN</name>
<organism evidence="3 4">
    <name type="scientific">Micromonospora humida</name>
    <dbReference type="NCBI Taxonomy" id="2809018"/>
    <lineage>
        <taxon>Bacteria</taxon>
        <taxon>Bacillati</taxon>
        <taxon>Actinomycetota</taxon>
        <taxon>Actinomycetes</taxon>
        <taxon>Micromonosporales</taxon>
        <taxon>Micromonosporaceae</taxon>
        <taxon>Micromonospora</taxon>
    </lineage>
</organism>
<keyword evidence="2" id="KW-0472">Membrane</keyword>
<evidence type="ECO:0000313" key="4">
    <source>
        <dbReference type="Proteomes" id="UP001518872"/>
    </source>
</evidence>
<evidence type="ECO:0000256" key="2">
    <source>
        <dbReference type="SAM" id="Phobius"/>
    </source>
</evidence>
<dbReference type="Proteomes" id="UP001518872">
    <property type="component" value="Unassembled WGS sequence"/>
</dbReference>
<reference evidence="3 4" key="1">
    <citation type="submission" date="2021-02" db="EMBL/GenBank/DDBJ databases">
        <authorList>
            <person name="Ra J.-S."/>
        </authorList>
    </citation>
    <scope>NUCLEOTIDE SEQUENCE [LARGE SCALE GENOMIC DNA]</scope>
    <source>
        <strain evidence="3 4">MMS20-R1-14</strain>
    </source>
</reference>
<dbReference type="CDD" id="cd00161">
    <property type="entry name" value="beta-trefoil_Ricin-like"/>
    <property type="match status" value="1"/>
</dbReference>
<keyword evidence="2" id="KW-0812">Transmembrane</keyword>
<comment type="caution">
    <text evidence="3">The sequence shown here is derived from an EMBL/GenBank/DDBJ whole genome shotgun (WGS) entry which is preliminary data.</text>
</comment>
<feature type="compositionally biased region" description="Low complexity" evidence="1">
    <location>
        <begin position="88"/>
        <end position="98"/>
    </location>
</feature>
<gene>
    <name evidence="3" type="ORF">JQX11_03505</name>
</gene>
<dbReference type="Pfam" id="PF13560">
    <property type="entry name" value="HTH_31"/>
    <property type="match status" value="1"/>
</dbReference>
<keyword evidence="4" id="KW-1185">Reference proteome</keyword>
<evidence type="ECO:0000256" key="1">
    <source>
        <dbReference type="SAM" id="MobiDB-lite"/>
    </source>
</evidence>
<dbReference type="EMBL" id="JAFEUC010000001">
    <property type="protein sequence ID" value="MBM7075425.1"/>
    <property type="molecule type" value="Genomic_DNA"/>
</dbReference>
<keyword evidence="2" id="KW-1133">Transmembrane helix</keyword>
<sequence length="316" mass="33765">MNAGEFVAALRALRLWAGLSYRELAAKAQASGGSLPPSTITSMLGRSTLPRAPLIATFVHACGLDQDTADRWVAVRNSIAVRSEQPASGPLPELLEPPSGGGTERTPADLQVKRRSRLWPVATGLLITLVLVISIAAFLLPERDGSRHGRVAAIPEAPSTHNGAVPVPPNGWVRIRPVGAPHLCLTDGRVQDRRYVPLVAVQRRCDAVAPQGTVLEPMGGDLYRIQWHHPDYGKGCLKALSDGPGTGLLEPIDDCLQDSRFHLEPSAPYGSNRYVLRVDGQGCVGIRDSDTSEGTEAVMERCVGRGGQVFLIEAAS</sequence>
<evidence type="ECO:0000313" key="3">
    <source>
        <dbReference type="EMBL" id="MBM7075425.1"/>
    </source>
</evidence>
<protein>
    <submittedName>
        <fullName evidence="3">Helix-turn-helix domain-containing protein</fullName>
    </submittedName>
</protein>
<accession>A0ABS2IM44</accession>
<proteinExistence type="predicted"/>
<dbReference type="RefSeq" id="WP_204923483.1">
    <property type="nucleotide sequence ID" value="NZ_JAFEUC010000001.1"/>
</dbReference>